<dbReference type="EMBL" id="UOFX01000051">
    <property type="protein sequence ID" value="VAX09385.1"/>
    <property type="molecule type" value="Genomic_DNA"/>
</dbReference>
<dbReference type="Pfam" id="PF08889">
    <property type="entry name" value="WbqC"/>
    <property type="match status" value="1"/>
</dbReference>
<protein>
    <recommendedName>
        <fullName evidence="2">WbqC-like protein family</fullName>
    </recommendedName>
</protein>
<proteinExistence type="predicted"/>
<reference evidence="1" key="1">
    <citation type="submission" date="2018-06" db="EMBL/GenBank/DDBJ databases">
        <authorList>
            <person name="Zhirakovskaya E."/>
        </authorList>
    </citation>
    <scope>NUCLEOTIDE SEQUENCE</scope>
</reference>
<accession>A0A3B1BSS5</accession>
<organism evidence="1">
    <name type="scientific">hydrothermal vent metagenome</name>
    <dbReference type="NCBI Taxonomy" id="652676"/>
    <lineage>
        <taxon>unclassified sequences</taxon>
        <taxon>metagenomes</taxon>
        <taxon>ecological metagenomes</taxon>
    </lineage>
</organism>
<evidence type="ECO:0008006" key="2">
    <source>
        <dbReference type="Google" id="ProtNLM"/>
    </source>
</evidence>
<dbReference type="AlphaFoldDB" id="A0A3B1BSS5"/>
<gene>
    <name evidence="1" type="ORF">MNBD_GAMMA26-1896</name>
</gene>
<dbReference type="InterPro" id="IPR014985">
    <property type="entry name" value="WbqC"/>
</dbReference>
<evidence type="ECO:0000313" key="1">
    <source>
        <dbReference type="EMBL" id="VAX09385.1"/>
    </source>
</evidence>
<name>A0A3B1BSS5_9ZZZZ</name>
<sequence length="248" mass="29495">MMRVAIMQPYLFPYIGYWQLFFNCDIWVFFDCVQYNKRSWMNRNRILHTNQNNKFQYVNVPIKKHGNGAIIKDVRINIEENYKEKIMGQLTVYKHLRAPYYEDVIDLIKDILSERHIFFISLITCIADKLCNYLEIQVEYKISTELDFDESIIHEPDDWALSITKALKADEYINPYGGAELFNENKYLSNDVHIKFLKPTLNEYKQSQREFVSELSIIDILMFNSKATVRSMLKNDFQLLPKSELLNG</sequence>